<dbReference type="InterPro" id="IPR022265">
    <property type="entry name" value="CHP03790"/>
</dbReference>
<gene>
    <name evidence="1" type="ORF">C7444_10289</name>
</gene>
<dbReference type="Proteomes" id="UP000247811">
    <property type="component" value="Unassembled WGS sequence"/>
</dbReference>
<comment type="caution">
    <text evidence="1">The sequence shown here is derived from an EMBL/GenBank/DDBJ whole genome shotgun (WGS) entry which is preliminary data.</text>
</comment>
<sequence>MFLLSVAPAPARAEGADAQGAPAAAKAELRLQWRPVPRVSGRISASELGVVINSDDPYSVAVGEYYVHKRQIAPSRVLRVRLPRQARLSVAELEALRAEVDGFFGDRVQALALAWVQPYAVQCQSITAALSLGLDPDACAQTCAASRRPSPYFNSASARPWTDHGIRPSMLLAASGVAQAHALIDRGLASDHSLLRGAPMTHAHFVITRDAQRSVRARLFPPPGVLRRMPVQTHIDQTDHPRDLDRVLLMQTGLAVLGPLDSIRWVPGALADHLTSFGGVLEGGTGQSSILTWIDAGVTASYGTVSEPCNHLQKFPHPQILLLHYMQGGSALEAYWKSVAWPAQGVFVGDPLAAPFATYAP</sequence>
<dbReference type="EMBL" id="QJJS01000002">
    <property type="protein sequence ID" value="PXW98612.1"/>
    <property type="molecule type" value="Genomic_DNA"/>
</dbReference>
<protein>
    <submittedName>
        <fullName evidence="1">Uncharacterized protein (TIGR03790 family)</fullName>
    </submittedName>
</protein>
<dbReference type="RefSeq" id="WP_110399256.1">
    <property type="nucleotide sequence ID" value="NZ_QJJS01000002.1"/>
</dbReference>
<dbReference type="NCBIfam" id="TIGR03790">
    <property type="entry name" value="TIGR03790 family protein"/>
    <property type="match status" value="1"/>
</dbReference>
<evidence type="ECO:0000313" key="2">
    <source>
        <dbReference type="Proteomes" id="UP000247811"/>
    </source>
</evidence>
<evidence type="ECO:0000313" key="1">
    <source>
        <dbReference type="EMBL" id="PXW98612.1"/>
    </source>
</evidence>
<dbReference type="OrthoDB" id="420256at2"/>
<organism evidence="1 2">
    <name type="scientific">Sphaerotilus hippei</name>
    <dbReference type="NCBI Taxonomy" id="744406"/>
    <lineage>
        <taxon>Bacteria</taxon>
        <taxon>Pseudomonadati</taxon>
        <taxon>Pseudomonadota</taxon>
        <taxon>Betaproteobacteria</taxon>
        <taxon>Burkholderiales</taxon>
        <taxon>Sphaerotilaceae</taxon>
        <taxon>Sphaerotilus</taxon>
    </lineage>
</organism>
<keyword evidence="2" id="KW-1185">Reference proteome</keyword>
<accession>A0A318H480</accession>
<reference evidence="1 2" key="1">
    <citation type="submission" date="2018-05" db="EMBL/GenBank/DDBJ databases">
        <title>Genomic Encyclopedia of Type Strains, Phase IV (KMG-IV): sequencing the most valuable type-strain genomes for metagenomic binning, comparative biology and taxonomic classification.</title>
        <authorList>
            <person name="Goeker M."/>
        </authorList>
    </citation>
    <scope>NUCLEOTIDE SEQUENCE [LARGE SCALE GENOMIC DNA]</scope>
    <source>
        <strain evidence="1 2">DSM 566</strain>
    </source>
</reference>
<dbReference type="AlphaFoldDB" id="A0A318H480"/>
<proteinExistence type="predicted"/>
<name>A0A318H480_9BURK</name>